<feature type="domain" description="Translocator protein BipB-like C-terminal" evidence="8">
    <location>
        <begin position="70"/>
        <end position="243"/>
    </location>
</feature>
<dbReference type="EMBL" id="LJYW01000001">
    <property type="protein sequence ID" value="KPL52110.1"/>
    <property type="molecule type" value="Genomic_DNA"/>
</dbReference>
<feature type="transmembrane region" description="Helical" evidence="7">
    <location>
        <begin position="208"/>
        <end position="231"/>
    </location>
</feature>
<dbReference type="Pfam" id="PF04888">
    <property type="entry name" value="SseC"/>
    <property type="match status" value="1"/>
</dbReference>
<keyword evidence="5" id="KW-0175">Coiled coil</keyword>
<evidence type="ECO:0000256" key="5">
    <source>
        <dbReference type="SAM" id="Coils"/>
    </source>
</evidence>
<keyword evidence="3" id="KW-0843">Virulence</keyword>
<sequence>MASIGGVGTVGGNQQISQTELKGKDITGSGNLGENGPTPDLNNVQGYTEMMAALGSLLPQMSGDMVEVFLAEITAKMKESEDKASTDKYKSDQEAKRTELGAKKAKIDEAEKKIQESIDKRNSGNIFDIIGLIFQAIAAALAIVLGALLSAVCPVAGALLIAAGVVGIIMMVDSAVQMATGLGIAGNIAKAAGASPEECAKADMGFRIAMAIVGIALAIASAVVTGGASFATAVQQLSNAVQSFQKVAQTIQNITTMASAVNEVVTTSIKADAAVTEGEAKKLQAKAMEKDANIQLLEELIDMSLQRLIAAGNRFNEMMDMITDMIKDKGDMLSNAKFTG</sequence>
<dbReference type="RefSeq" id="WP_054358273.1">
    <property type="nucleotide sequence ID" value="NZ_JAPCYQ010000001.1"/>
</dbReference>
<dbReference type="GO" id="GO:0033644">
    <property type="term" value="C:host cell membrane"/>
    <property type="evidence" value="ECO:0007669"/>
    <property type="project" value="UniProtKB-SubCell"/>
</dbReference>
<feature type="transmembrane region" description="Helical" evidence="7">
    <location>
        <begin position="155"/>
        <end position="172"/>
    </location>
</feature>
<evidence type="ECO:0000256" key="4">
    <source>
        <dbReference type="ARBA" id="ARBA00035640"/>
    </source>
</evidence>
<protein>
    <recommendedName>
        <fullName evidence="8">Translocator protein BipB-like C-terminal domain-containing protein</fullName>
    </recommendedName>
</protein>
<organism evidence="9 10">
    <name type="scientific">Prosthecodimorpha hirschii</name>
    <dbReference type="NCBI Taxonomy" id="665126"/>
    <lineage>
        <taxon>Bacteria</taxon>
        <taxon>Pseudomonadati</taxon>
        <taxon>Pseudomonadota</taxon>
        <taxon>Alphaproteobacteria</taxon>
        <taxon>Hyphomicrobiales</taxon>
        <taxon>Ancalomicrobiaceae</taxon>
        <taxon>Prosthecodimorpha</taxon>
    </lineage>
</organism>
<name>A0A0P6W418_9HYPH</name>
<evidence type="ECO:0000256" key="7">
    <source>
        <dbReference type="SAM" id="Phobius"/>
    </source>
</evidence>
<reference evidence="9 10" key="1">
    <citation type="submission" date="2015-09" db="EMBL/GenBank/DDBJ databases">
        <authorList>
            <person name="Jackson K.R."/>
            <person name="Lunt B.L."/>
            <person name="Fisher J.N.B."/>
            <person name="Gardner A.V."/>
            <person name="Bailey M.E."/>
            <person name="Deus L.M."/>
            <person name="Earl A.S."/>
            <person name="Gibby P.D."/>
            <person name="Hartmann K.A."/>
            <person name="Liu J.E."/>
            <person name="Manci A.M."/>
            <person name="Nielsen D.A."/>
            <person name="Solomon M.B."/>
            <person name="Breakwell D.P."/>
            <person name="Burnett S.H."/>
            <person name="Grose J.H."/>
        </authorList>
    </citation>
    <scope>NUCLEOTIDE SEQUENCE [LARGE SCALE GENOMIC DNA]</scope>
    <source>
        <strain evidence="9 10">16</strain>
    </source>
</reference>
<dbReference type="AlphaFoldDB" id="A0A0P6W418"/>
<keyword evidence="10" id="KW-1185">Reference proteome</keyword>
<reference evidence="9 10" key="2">
    <citation type="submission" date="2015-10" db="EMBL/GenBank/DDBJ databases">
        <title>Draft Genome Sequence of Prosthecomicrobium hirschii ATCC 27832.</title>
        <authorList>
            <person name="Daniel J."/>
            <person name="Givan S.A."/>
            <person name="Brun Y.V."/>
            <person name="Brown P.J."/>
        </authorList>
    </citation>
    <scope>NUCLEOTIDE SEQUENCE [LARGE SCALE GENOMIC DNA]</scope>
    <source>
        <strain evidence="9 10">16</strain>
    </source>
</reference>
<evidence type="ECO:0000313" key="10">
    <source>
        <dbReference type="Proteomes" id="UP000048984"/>
    </source>
</evidence>
<evidence type="ECO:0000256" key="2">
    <source>
        <dbReference type="ARBA" id="ARBA00022870"/>
    </source>
</evidence>
<evidence type="ECO:0000313" key="9">
    <source>
        <dbReference type="EMBL" id="KPL52110.1"/>
    </source>
</evidence>
<comment type="caution">
    <text evidence="9">The sequence shown here is derived from an EMBL/GenBank/DDBJ whole genome shotgun (WGS) entry which is preliminary data.</text>
</comment>
<comment type="similarity">
    <text evidence="4">Belongs to the SctE/SipB/YopB family.</text>
</comment>
<comment type="subcellular location">
    <subcellularLocation>
        <location evidence="1">Host membrane</location>
    </subcellularLocation>
</comment>
<gene>
    <name evidence="9" type="ORF">ABB55_07625</name>
</gene>
<evidence type="ECO:0000256" key="3">
    <source>
        <dbReference type="ARBA" id="ARBA00023026"/>
    </source>
</evidence>
<accession>A0A0P6W418</accession>
<evidence type="ECO:0000256" key="1">
    <source>
        <dbReference type="ARBA" id="ARBA00004551"/>
    </source>
</evidence>
<keyword evidence="7" id="KW-0812">Transmembrane</keyword>
<dbReference type="Proteomes" id="UP000048984">
    <property type="component" value="Unassembled WGS sequence"/>
</dbReference>
<feature type="transmembrane region" description="Helical" evidence="7">
    <location>
        <begin position="126"/>
        <end position="149"/>
    </location>
</feature>
<proteinExistence type="inferred from homology"/>
<keyword evidence="2" id="KW-1043">Host membrane</keyword>
<feature type="region of interest" description="Disordered" evidence="6">
    <location>
        <begin position="23"/>
        <end position="44"/>
    </location>
</feature>
<dbReference type="InterPro" id="IPR006972">
    <property type="entry name" value="BipB-like_C"/>
</dbReference>
<evidence type="ECO:0000256" key="6">
    <source>
        <dbReference type="SAM" id="MobiDB-lite"/>
    </source>
</evidence>
<evidence type="ECO:0000259" key="8">
    <source>
        <dbReference type="Pfam" id="PF04888"/>
    </source>
</evidence>
<dbReference type="STRING" id="665126.ABB55_07625"/>
<keyword evidence="7" id="KW-0472">Membrane</keyword>
<feature type="coiled-coil region" evidence="5">
    <location>
        <begin position="93"/>
        <end position="120"/>
    </location>
</feature>
<keyword evidence="7" id="KW-1133">Transmembrane helix</keyword>